<evidence type="ECO:0000256" key="2">
    <source>
        <dbReference type="ARBA" id="ARBA00022737"/>
    </source>
</evidence>
<dbReference type="SMART" id="SM00364">
    <property type="entry name" value="LRR_BAC"/>
    <property type="match status" value="11"/>
</dbReference>
<dbReference type="Pfam" id="PF13855">
    <property type="entry name" value="LRR_8"/>
    <property type="match status" value="4"/>
</dbReference>
<comment type="caution">
    <text evidence="3">The sequence shown here is derived from an EMBL/GenBank/DDBJ whole genome shotgun (WGS) entry which is preliminary data.</text>
</comment>
<organism evidence="3 4">
    <name type="scientific">Paragonimus skrjabini miyazakii</name>
    <dbReference type="NCBI Taxonomy" id="59628"/>
    <lineage>
        <taxon>Eukaryota</taxon>
        <taxon>Metazoa</taxon>
        <taxon>Spiralia</taxon>
        <taxon>Lophotrochozoa</taxon>
        <taxon>Platyhelminthes</taxon>
        <taxon>Trematoda</taxon>
        <taxon>Digenea</taxon>
        <taxon>Plagiorchiida</taxon>
        <taxon>Troglotremata</taxon>
        <taxon>Troglotrematidae</taxon>
        <taxon>Paragonimus</taxon>
    </lineage>
</organism>
<accession>A0A8S9YSY5</accession>
<reference evidence="3" key="1">
    <citation type="submission" date="2019-07" db="EMBL/GenBank/DDBJ databases">
        <title>Annotation for the trematode Paragonimus miyazaki's.</title>
        <authorList>
            <person name="Choi Y.-J."/>
        </authorList>
    </citation>
    <scope>NUCLEOTIDE SEQUENCE</scope>
    <source>
        <strain evidence="3">Japan</strain>
    </source>
</reference>
<dbReference type="AlphaFoldDB" id="A0A8S9YSY5"/>
<protein>
    <recommendedName>
        <fullName evidence="5">Leucine-rich repeat-containing protein 40</fullName>
    </recommendedName>
</protein>
<sequence length="667" mass="72894">MNFKVNFGRNETLQPVTNIHMKILRQAQQSGTLNLSNRNLTYLPSIVWELNKPLPPEEGADVIDLNRPSDGPRWWETQPISRLILTSNLLTTLSGDGLIKLNTLTHLDVRDNQLSDLPNEIGELINLKALILSLNQLQKLPDSLSRLRSLVLLDVANNQLTSLGDYLADLASLEKLDAFHNCLTSLSGLPPRLRKLDLNHNRIERLPDGLLQHMPLLNMLDVSSNQLTSLVLDTREPTARSDSDLTVVNAAYNRLTTVPDVAGLSALKELCLGDNRIAAISLSVFQGCSLTTLDLAHNGLCHLPEGLSVVLPNLVRLDVSANELTSLPTELGIMRGLQALMVERNPLRSIRQNVLAAGTNAIKEVLAQRHVPAASAPNTVSQPIASESACTTAVEPVTAPHDNMPLKSTKNGQEVAPLITANQPNLGCSGDPVVRKEFQVPLANPAGLLNWSEPARGTPTSSLPALDDENEWLQASGASSTVQIRSVMLEQRMLKTFPRGLFAFASTLSSLNLSCNRLTELPEDISRFIKLAILDLSRNQLRTLPSSFSQLSHLTTLKLDYNPLGTEFSEVTIFSPPLANSLEHLSMRACKLKQVPDPTRLQASAMPRLIHLDLADNDIDSLPAELGLCTHLKSLQLSGNTFRIPRPAVVAKGTSAILEYLRSRLPS</sequence>
<dbReference type="SUPFAM" id="SSF52058">
    <property type="entry name" value="L domain-like"/>
    <property type="match status" value="2"/>
</dbReference>
<keyword evidence="2" id="KW-0677">Repeat</keyword>
<dbReference type="SMART" id="SM00365">
    <property type="entry name" value="LRR_SD22"/>
    <property type="match status" value="5"/>
</dbReference>
<keyword evidence="4" id="KW-1185">Reference proteome</keyword>
<dbReference type="Gene3D" id="3.80.10.10">
    <property type="entry name" value="Ribonuclease Inhibitor"/>
    <property type="match status" value="3"/>
</dbReference>
<keyword evidence="1" id="KW-0433">Leucine-rich repeat</keyword>
<dbReference type="GO" id="GO:0005737">
    <property type="term" value="C:cytoplasm"/>
    <property type="evidence" value="ECO:0007669"/>
    <property type="project" value="TreeGrafter"/>
</dbReference>
<dbReference type="InterPro" id="IPR050216">
    <property type="entry name" value="LRR_domain-containing"/>
</dbReference>
<name>A0A8S9YSY5_9TREM</name>
<dbReference type="InterPro" id="IPR001611">
    <property type="entry name" value="Leu-rich_rpt"/>
</dbReference>
<evidence type="ECO:0000313" key="4">
    <source>
        <dbReference type="Proteomes" id="UP000822476"/>
    </source>
</evidence>
<dbReference type="Proteomes" id="UP000822476">
    <property type="component" value="Unassembled WGS sequence"/>
</dbReference>
<evidence type="ECO:0008006" key="5">
    <source>
        <dbReference type="Google" id="ProtNLM"/>
    </source>
</evidence>
<dbReference type="EMBL" id="JTDE01003063">
    <property type="protein sequence ID" value="KAF7256506.1"/>
    <property type="molecule type" value="Genomic_DNA"/>
</dbReference>
<dbReference type="PANTHER" id="PTHR48051:SF1">
    <property type="entry name" value="RAS SUPPRESSOR PROTEIN 1"/>
    <property type="match status" value="1"/>
</dbReference>
<evidence type="ECO:0000256" key="1">
    <source>
        <dbReference type="ARBA" id="ARBA00022614"/>
    </source>
</evidence>
<dbReference type="InterPro" id="IPR032675">
    <property type="entry name" value="LRR_dom_sf"/>
</dbReference>
<dbReference type="OrthoDB" id="660555at2759"/>
<gene>
    <name evidence="3" type="ORF">EG68_06582</name>
</gene>
<evidence type="ECO:0000313" key="3">
    <source>
        <dbReference type="EMBL" id="KAF7256506.1"/>
    </source>
</evidence>
<dbReference type="SMART" id="SM00369">
    <property type="entry name" value="LRR_TYP"/>
    <property type="match status" value="13"/>
</dbReference>
<dbReference type="Pfam" id="PF13516">
    <property type="entry name" value="LRR_6"/>
    <property type="match status" value="2"/>
</dbReference>
<dbReference type="InterPro" id="IPR003591">
    <property type="entry name" value="Leu-rich_rpt_typical-subtyp"/>
</dbReference>
<dbReference type="PROSITE" id="PS51450">
    <property type="entry name" value="LRR"/>
    <property type="match status" value="7"/>
</dbReference>
<dbReference type="PANTHER" id="PTHR48051">
    <property type="match status" value="1"/>
</dbReference>
<proteinExistence type="predicted"/>